<organism evidence="1 2">
    <name type="scientific">Rhizobium phage RL2RES</name>
    <dbReference type="NCBI Taxonomy" id="103371"/>
    <lineage>
        <taxon>Viruses</taxon>
        <taxon>Duplodnaviria</taxon>
        <taxon>Heunggongvirae</taxon>
        <taxon>Uroviricota</taxon>
        <taxon>Caudoviricetes</taxon>
        <taxon>Pootjesviridae</taxon>
        <taxon>Innesvirus</taxon>
        <taxon>Innesvirus RL2RES</taxon>
    </lineage>
</organism>
<evidence type="ECO:0000313" key="1">
    <source>
        <dbReference type="EMBL" id="QGZ14339.1"/>
    </source>
</evidence>
<dbReference type="EMBL" id="MN549361">
    <property type="protein sequence ID" value="QGZ14339.1"/>
    <property type="molecule type" value="Genomic_DNA"/>
</dbReference>
<name>A0A6B9J1N3_9CAUD</name>
<keyword evidence="2" id="KW-1185">Reference proteome</keyword>
<gene>
    <name evidence="1" type="ORF">RL2RES_207</name>
</gene>
<evidence type="ECO:0000313" key="2">
    <source>
        <dbReference type="Proteomes" id="UP000433502"/>
    </source>
</evidence>
<dbReference type="Proteomes" id="UP000433502">
    <property type="component" value="Segment"/>
</dbReference>
<reference evidence="1 2" key="1">
    <citation type="submission" date="2019-10" db="EMBL/GenBank/DDBJ databases">
        <title>Complete genome sequence of bacteriophage vB_RLeM_RL2RES.</title>
        <authorList>
            <person name="Gunathilake D."/>
            <person name="Bhat S."/>
            <person name="Yost C.K."/>
            <person name="Hynes M.F."/>
        </authorList>
    </citation>
    <scope>NUCLEOTIDE SEQUENCE [LARGE SCALE GENOMIC DNA]</scope>
</reference>
<sequence length="66" mass="7513">MTQYLIMKSSSKRFLHKDVTTDGGVFFHWSATDHGAHIVGSRTQGKDLVKQIDPNTSIKELSFVRY</sequence>
<proteinExistence type="predicted"/>
<accession>A0A6B9J1N3</accession>
<protein>
    <submittedName>
        <fullName evidence="1">Uncharacterized protein</fullName>
    </submittedName>
</protein>